<dbReference type="FunFam" id="3.40.50.720:FF:000281">
    <property type="entry name" value="Uncharacterized oxidoreductase YIR035C"/>
    <property type="match status" value="1"/>
</dbReference>
<comment type="caution">
    <text evidence="5">The sequence shown here is derived from an EMBL/GenBank/DDBJ whole genome shotgun (WGS) entry which is preliminary data.</text>
</comment>
<name>A0A2G8STM0_9APHY</name>
<dbReference type="Proteomes" id="UP000230002">
    <property type="component" value="Unassembled WGS sequence"/>
</dbReference>
<dbReference type="SUPFAM" id="SSF51735">
    <property type="entry name" value="NAD(P)-binding Rossmann-fold domains"/>
    <property type="match status" value="1"/>
</dbReference>
<dbReference type="InterPro" id="IPR036291">
    <property type="entry name" value="NAD(P)-bd_dom_sf"/>
</dbReference>
<dbReference type="SMART" id="SM00822">
    <property type="entry name" value="PKS_KR"/>
    <property type="match status" value="1"/>
</dbReference>
<reference evidence="5 6" key="1">
    <citation type="journal article" date="2015" name="Sci. Rep.">
        <title>Chromosome-level genome map provides insights into diverse defense mechanisms in the medicinal fungus Ganoderma sinense.</title>
        <authorList>
            <person name="Zhu Y."/>
            <person name="Xu J."/>
            <person name="Sun C."/>
            <person name="Zhou S."/>
            <person name="Xu H."/>
            <person name="Nelson D.R."/>
            <person name="Qian J."/>
            <person name="Song J."/>
            <person name="Luo H."/>
            <person name="Xiang L."/>
            <person name="Li Y."/>
            <person name="Xu Z."/>
            <person name="Ji A."/>
            <person name="Wang L."/>
            <person name="Lu S."/>
            <person name="Hayward A."/>
            <person name="Sun W."/>
            <person name="Li X."/>
            <person name="Schwartz D.C."/>
            <person name="Wang Y."/>
            <person name="Chen S."/>
        </authorList>
    </citation>
    <scope>NUCLEOTIDE SEQUENCE [LARGE SCALE GENOMIC DNA]</scope>
    <source>
        <strain evidence="5 6">ZZ0214-1</strain>
    </source>
</reference>
<evidence type="ECO:0000313" key="5">
    <source>
        <dbReference type="EMBL" id="PIL37115.1"/>
    </source>
</evidence>
<accession>A0A2G8STM0</accession>
<evidence type="ECO:0000313" key="6">
    <source>
        <dbReference type="Proteomes" id="UP000230002"/>
    </source>
</evidence>
<dbReference type="AlphaFoldDB" id="A0A2G8STM0"/>
<dbReference type="InterPro" id="IPR002347">
    <property type="entry name" value="SDR_fam"/>
</dbReference>
<sequence length="259" mass="27626">MPPRPTVLLTGASKGLGLAITKILLETFNTNVVVLSRTRGPALQSLVDAHKESLLALECDVTDAAAVGSAVSRGVEKYEGIDGVILNAGVLEPMGKIASDEIPIEQWKQHFDVNFFSLVTAIRATLPELRRSSHGGRLVFMSSGAATGNIPGWGPYNASKAAMNSLCRTIAREEPDVTFVALRPGMVDTNMQTLIRERGVATMPADAHQTFVNVHAGGQLVAPEDAGHVTAALALKAPKSLSGQFISWNDESLKEFRRA</sequence>
<proteinExistence type="inferred from homology"/>
<protein>
    <recommendedName>
        <fullName evidence="4">Ketoreductase domain-containing protein</fullName>
    </recommendedName>
</protein>
<dbReference type="GO" id="GO:0050664">
    <property type="term" value="F:oxidoreductase activity, acting on NAD(P)H, oxygen as acceptor"/>
    <property type="evidence" value="ECO:0007669"/>
    <property type="project" value="TreeGrafter"/>
</dbReference>
<keyword evidence="6" id="KW-1185">Reference proteome</keyword>
<gene>
    <name evidence="5" type="ORF">GSI_00807</name>
</gene>
<dbReference type="InterPro" id="IPR057326">
    <property type="entry name" value="KR_dom"/>
</dbReference>
<comment type="similarity">
    <text evidence="1">Belongs to the short-chain dehydrogenases/reductases (SDR) family.</text>
</comment>
<evidence type="ECO:0000256" key="2">
    <source>
        <dbReference type="ARBA" id="ARBA00022857"/>
    </source>
</evidence>
<keyword evidence="3" id="KW-0560">Oxidoreductase</keyword>
<dbReference type="OrthoDB" id="9876299at2759"/>
<evidence type="ECO:0000259" key="4">
    <source>
        <dbReference type="SMART" id="SM00822"/>
    </source>
</evidence>
<keyword evidence="2" id="KW-0521">NADP</keyword>
<organism evidence="5 6">
    <name type="scientific">Ganoderma sinense ZZ0214-1</name>
    <dbReference type="NCBI Taxonomy" id="1077348"/>
    <lineage>
        <taxon>Eukaryota</taxon>
        <taxon>Fungi</taxon>
        <taxon>Dikarya</taxon>
        <taxon>Basidiomycota</taxon>
        <taxon>Agaricomycotina</taxon>
        <taxon>Agaricomycetes</taxon>
        <taxon>Polyporales</taxon>
        <taxon>Polyporaceae</taxon>
        <taxon>Ganoderma</taxon>
    </lineage>
</organism>
<dbReference type="PRINTS" id="PR00081">
    <property type="entry name" value="GDHRDH"/>
</dbReference>
<dbReference type="PANTHER" id="PTHR43008:SF8">
    <property type="entry name" value="BENZIL REDUCTASE ((S)-BENZOIN FORMING) IRC24"/>
    <property type="match status" value="1"/>
</dbReference>
<dbReference type="Gene3D" id="3.40.50.720">
    <property type="entry name" value="NAD(P)-binding Rossmann-like Domain"/>
    <property type="match status" value="1"/>
</dbReference>
<dbReference type="PROSITE" id="PS00061">
    <property type="entry name" value="ADH_SHORT"/>
    <property type="match status" value="1"/>
</dbReference>
<evidence type="ECO:0000256" key="3">
    <source>
        <dbReference type="ARBA" id="ARBA00023002"/>
    </source>
</evidence>
<dbReference type="Pfam" id="PF00106">
    <property type="entry name" value="adh_short"/>
    <property type="match status" value="1"/>
</dbReference>
<dbReference type="EMBL" id="AYKW01000001">
    <property type="protein sequence ID" value="PIL37115.1"/>
    <property type="molecule type" value="Genomic_DNA"/>
</dbReference>
<evidence type="ECO:0000256" key="1">
    <source>
        <dbReference type="ARBA" id="ARBA00006484"/>
    </source>
</evidence>
<feature type="domain" description="Ketoreductase" evidence="4">
    <location>
        <begin position="5"/>
        <end position="190"/>
    </location>
</feature>
<dbReference type="InterPro" id="IPR020904">
    <property type="entry name" value="Sc_DH/Rdtase_CS"/>
</dbReference>
<dbReference type="PANTHER" id="PTHR43008">
    <property type="entry name" value="BENZIL REDUCTASE"/>
    <property type="match status" value="1"/>
</dbReference>
<dbReference type="STRING" id="1077348.A0A2G8STM0"/>